<dbReference type="PANTHER" id="PTHR30589">
    <property type="entry name" value="PROLIPOPROTEIN DIACYLGLYCERYL TRANSFERASE"/>
    <property type="match status" value="1"/>
</dbReference>
<name>A0ABS4KX10_9CLOT</name>
<evidence type="ECO:0000256" key="5">
    <source>
        <dbReference type="ARBA" id="ARBA00022989"/>
    </source>
</evidence>
<accession>A0ABS4KX10</accession>
<feature type="transmembrane region" description="Helical" evidence="7">
    <location>
        <begin position="45"/>
        <end position="67"/>
    </location>
</feature>
<keyword evidence="6 7" id="KW-0472">Membrane</keyword>
<proteinExistence type="inferred from homology"/>
<organism evidence="8 9">
    <name type="scientific">Clostridium algifaecis</name>
    <dbReference type="NCBI Taxonomy" id="1472040"/>
    <lineage>
        <taxon>Bacteria</taxon>
        <taxon>Bacillati</taxon>
        <taxon>Bacillota</taxon>
        <taxon>Clostridia</taxon>
        <taxon>Eubacteriales</taxon>
        <taxon>Clostridiaceae</taxon>
        <taxon>Clostridium</taxon>
    </lineage>
</organism>
<dbReference type="Proteomes" id="UP001519307">
    <property type="component" value="Unassembled WGS sequence"/>
</dbReference>
<dbReference type="PANTHER" id="PTHR30589:SF0">
    <property type="entry name" value="PHOSPHATIDYLGLYCEROL--PROLIPOPROTEIN DIACYLGLYCERYL TRANSFERASE"/>
    <property type="match status" value="1"/>
</dbReference>
<sequence length="256" mass="29249">MNPVAFSINGFQVRWYGVIIALGVMAALALARVNCKYKNYDFDSVIDIFLISFPAAIIGARAYYVIFQFQDYKDNILDIFNIRQGGLAIHGGILFGLAAAYIYTRYKNKEFLKIVDLAAPSIILAQAIGRWGNFFNGEAHGGEVSYEFISKFPAFIQRGMYIEGTYYNPTFLYESIWDLIVCIILIYIFRKKHEKGTVIFSYIGLYSLGRFFIESLRTDSLMFGPIRIAMLVSFLGVICSIVFFIIIKRRNKKLSH</sequence>
<feature type="transmembrane region" description="Helical" evidence="7">
    <location>
        <begin position="170"/>
        <end position="189"/>
    </location>
</feature>
<dbReference type="GO" id="GO:0016740">
    <property type="term" value="F:transferase activity"/>
    <property type="evidence" value="ECO:0007669"/>
    <property type="project" value="UniProtKB-KW"/>
</dbReference>
<comment type="subcellular location">
    <subcellularLocation>
        <location evidence="7">Cell membrane</location>
        <topology evidence="7">Multi-pass membrane protein</topology>
    </subcellularLocation>
</comment>
<evidence type="ECO:0000256" key="4">
    <source>
        <dbReference type="ARBA" id="ARBA00022692"/>
    </source>
</evidence>
<dbReference type="InterPro" id="IPR001640">
    <property type="entry name" value="Lgt"/>
</dbReference>
<dbReference type="PROSITE" id="PS01311">
    <property type="entry name" value="LGT"/>
    <property type="match status" value="1"/>
</dbReference>
<comment type="caution">
    <text evidence="8">The sequence shown here is derived from an EMBL/GenBank/DDBJ whole genome shotgun (WGS) entry which is preliminary data.</text>
</comment>
<reference evidence="8 9" key="1">
    <citation type="submission" date="2021-03" db="EMBL/GenBank/DDBJ databases">
        <title>Genomic Encyclopedia of Type Strains, Phase IV (KMG-IV): sequencing the most valuable type-strain genomes for metagenomic binning, comparative biology and taxonomic classification.</title>
        <authorList>
            <person name="Goeker M."/>
        </authorList>
    </citation>
    <scope>NUCLEOTIDE SEQUENCE [LARGE SCALE GENOMIC DNA]</scope>
    <source>
        <strain evidence="8 9">DSM 28783</strain>
    </source>
</reference>
<dbReference type="EMBL" id="JAGGLM010000014">
    <property type="protein sequence ID" value="MBP2033444.1"/>
    <property type="molecule type" value="Genomic_DNA"/>
</dbReference>
<keyword evidence="5 7" id="KW-1133">Transmembrane helix</keyword>
<keyword evidence="3 7" id="KW-0808">Transferase</keyword>
<evidence type="ECO:0000256" key="7">
    <source>
        <dbReference type="HAMAP-Rule" id="MF_01147"/>
    </source>
</evidence>
<dbReference type="Pfam" id="PF01790">
    <property type="entry name" value="LGT"/>
    <property type="match status" value="1"/>
</dbReference>
<feature type="transmembrane region" description="Helical" evidence="7">
    <location>
        <begin position="196"/>
        <end position="213"/>
    </location>
</feature>
<comment type="catalytic activity">
    <reaction evidence="7">
        <text>L-cysteinyl-[prolipoprotein] + a 1,2-diacyl-sn-glycero-3-phospho-(1'-sn-glycerol) = an S-1,2-diacyl-sn-glyceryl-L-cysteinyl-[prolipoprotein] + sn-glycerol 1-phosphate + H(+)</text>
        <dbReference type="Rhea" id="RHEA:56712"/>
        <dbReference type="Rhea" id="RHEA-COMP:14679"/>
        <dbReference type="Rhea" id="RHEA-COMP:14680"/>
        <dbReference type="ChEBI" id="CHEBI:15378"/>
        <dbReference type="ChEBI" id="CHEBI:29950"/>
        <dbReference type="ChEBI" id="CHEBI:57685"/>
        <dbReference type="ChEBI" id="CHEBI:64716"/>
        <dbReference type="ChEBI" id="CHEBI:140658"/>
        <dbReference type="EC" id="2.5.1.145"/>
    </reaction>
</comment>
<keyword evidence="9" id="KW-1185">Reference proteome</keyword>
<dbReference type="HAMAP" id="MF_01147">
    <property type="entry name" value="Lgt"/>
    <property type="match status" value="1"/>
</dbReference>
<evidence type="ECO:0000256" key="2">
    <source>
        <dbReference type="ARBA" id="ARBA00022475"/>
    </source>
</evidence>
<dbReference type="EC" id="2.5.1.145" evidence="7"/>
<keyword evidence="2 7" id="KW-1003">Cell membrane</keyword>
<feature type="transmembrane region" description="Helical" evidence="7">
    <location>
        <begin position="15"/>
        <end position="33"/>
    </location>
</feature>
<comment type="pathway">
    <text evidence="7">Protein modification; lipoprotein biosynthesis (diacylglyceryl transfer).</text>
</comment>
<feature type="transmembrane region" description="Helical" evidence="7">
    <location>
        <begin position="225"/>
        <end position="247"/>
    </location>
</feature>
<feature type="transmembrane region" description="Helical" evidence="7">
    <location>
        <begin position="87"/>
        <end position="104"/>
    </location>
</feature>
<protein>
    <recommendedName>
        <fullName evidence="7">Phosphatidylglycerol--prolipoprotein diacylglyceryl transferase</fullName>
        <ecNumber evidence="7">2.5.1.145</ecNumber>
    </recommendedName>
</protein>
<dbReference type="NCBIfam" id="TIGR00544">
    <property type="entry name" value="lgt"/>
    <property type="match status" value="1"/>
</dbReference>
<keyword evidence="4 7" id="KW-0812">Transmembrane</keyword>
<evidence type="ECO:0000313" key="9">
    <source>
        <dbReference type="Proteomes" id="UP001519307"/>
    </source>
</evidence>
<evidence type="ECO:0000313" key="8">
    <source>
        <dbReference type="EMBL" id="MBP2033444.1"/>
    </source>
</evidence>
<evidence type="ECO:0000256" key="6">
    <source>
        <dbReference type="ARBA" id="ARBA00023136"/>
    </source>
</evidence>
<feature type="binding site" evidence="7">
    <location>
        <position position="130"/>
    </location>
    <ligand>
        <name>a 1,2-diacyl-sn-glycero-3-phospho-(1'-sn-glycerol)</name>
        <dbReference type="ChEBI" id="CHEBI:64716"/>
    </ligand>
</feature>
<evidence type="ECO:0000256" key="3">
    <source>
        <dbReference type="ARBA" id="ARBA00022679"/>
    </source>
</evidence>
<comment type="similarity">
    <text evidence="1 7">Belongs to the Lgt family.</text>
</comment>
<evidence type="ECO:0000256" key="1">
    <source>
        <dbReference type="ARBA" id="ARBA00007150"/>
    </source>
</evidence>
<dbReference type="RefSeq" id="WP_209702598.1">
    <property type="nucleotide sequence ID" value="NZ_JAGGLM010000014.1"/>
</dbReference>
<comment type="function">
    <text evidence="7">Catalyzes the transfer of the diacylglyceryl group from phosphatidylglycerol to the sulfhydryl group of the N-terminal cysteine of a prolipoprotein, the first step in the formation of mature lipoproteins.</text>
</comment>
<gene>
    <name evidence="7" type="primary">lgt</name>
    <name evidence="8" type="ORF">J2Z42_002147</name>
</gene>